<dbReference type="Proteomes" id="UP000642070">
    <property type="component" value="Unassembled WGS sequence"/>
</dbReference>
<dbReference type="AlphaFoldDB" id="A0A917T4I0"/>
<proteinExistence type="predicted"/>
<gene>
    <name evidence="2" type="ORF">GCM10007977_007820</name>
</gene>
<comment type="caution">
    <text evidence="2">The sequence shown here is derived from an EMBL/GenBank/DDBJ whole genome shotgun (WGS) entry which is preliminary data.</text>
</comment>
<sequence>MSEYGEMEHAETSAGLAEAHVESGSEQDYQSQYGILAQEHESFEHEEFENIKHIEYTDAAGNHYEVTEYTRYEHTEYESESSYGAYGSEGGDSGFGEADSASESLGQVHGAAAISGGGSELHGLTERFENFLTSAGFLSDNDISDSSA</sequence>
<feature type="region of interest" description="Disordered" evidence="1">
    <location>
        <begin position="79"/>
        <end position="103"/>
    </location>
</feature>
<evidence type="ECO:0000313" key="3">
    <source>
        <dbReference type="Proteomes" id="UP000642070"/>
    </source>
</evidence>
<name>A0A917T4I0_9ACTN</name>
<reference evidence="2" key="2">
    <citation type="submission" date="2020-09" db="EMBL/GenBank/DDBJ databases">
        <authorList>
            <person name="Sun Q."/>
            <person name="Ohkuma M."/>
        </authorList>
    </citation>
    <scope>NUCLEOTIDE SEQUENCE</scope>
    <source>
        <strain evidence="2">JCM 19831</strain>
    </source>
</reference>
<dbReference type="EMBL" id="BMPI01000003">
    <property type="protein sequence ID" value="GGM09113.1"/>
    <property type="molecule type" value="Genomic_DNA"/>
</dbReference>
<dbReference type="RefSeq" id="WP_190248276.1">
    <property type="nucleotide sequence ID" value="NZ_BMPI01000003.1"/>
</dbReference>
<protein>
    <submittedName>
        <fullName evidence="2">Uncharacterized protein</fullName>
    </submittedName>
</protein>
<evidence type="ECO:0000256" key="1">
    <source>
        <dbReference type="SAM" id="MobiDB-lite"/>
    </source>
</evidence>
<feature type="region of interest" description="Disordered" evidence="1">
    <location>
        <begin position="1"/>
        <end position="29"/>
    </location>
</feature>
<organism evidence="2 3">
    <name type="scientific">Dactylosporangium sucinum</name>
    <dbReference type="NCBI Taxonomy" id="1424081"/>
    <lineage>
        <taxon>Bacteria</taxon>
        <taxon>Bacillati</taxon>
        <taxon>Actinomycetota</taxon>
        <taxon>Actinomycetes</taxon>
        <taxon>Micromonosporales</taxon>
        <taxon>Micromonosporaceae</taxon>
        <taxon>Dactylosporangium</taxon>
    </lineage>
</organism>
<evidence type="ECO:0000313" key="2">
    <source>
        <dbReference type="EMBL" id="GGM09113.1"/>
    </source>
</evidence>
<feature type="compositionally biased region" description="Basic and acidic residues" evidence="1">
    <location>
        <begin position="1"/>
        <end position="11"/>
    </location>
</feature>
<accession>A0A917T4I0</accession>
<keyword evidence="3" id="KW-1185">Reference proteome</keyword>
<reference evidence="2" key="1">
    <citation type="journal article" date="2014" name="Int. J. Syst. Evol. Microbiol.">
        <title>Complete genome sequence of Corynebacterium casei LMG S-19264T (=DSM 44701T), isolated from a smear-ripened cheese.</title>
        <authorList>
            <consortium name="US DOE Joint Genome Institute (JGI-PGF)"/>
            <person name="Walter F."/>
            <person name="Albersmeier A."/>
            <person name="Kalinowski J."/>
            <person name="Ruckert C."/>
        </authorList>
    </citation>
    <scope>NUCLEOTIDE SEQUENCE</scope>
    <source>
        <strain evidence="2">JCM 19831</strain>
    </source>
</reference>